<dbReference type="EMBL" id="KI669459">
    <property type="protein sequence ID" value="OCF61955.1"/>
    <property type="molecule type" value="Genomic_DNA"/>
</dbReference>
<sequence length="305" mass="36082">MEDIIPLIVAQATDQRSLHALTLVHSISNRPATIRLYHTIRLSRLDSIISFLTYAPDSIETNVRHVELELKLDMVTSPRWGEVLERIRNPTRKMRSVISLSVTIEGSYPYGEPLKEELYQLYSLLCTSLFTDSYEGPKFFRLRYVVEGESRECPFKLQDRIMESFLSWPSTRYLDLPFFGKDWYPGRGAFPFWLSADRNQDTNLEVISISGLFFWNWHRDRMGDWLEQLSSLYVSEGRPKKSLRLEIRKPIDQLLDNCLEKFVERKDPAGIFDMIIVDDGRENEDAESWRFRVMEEYYRNEQRKI</sequence>
<reference evidence="2" key="2">
    <citation type="submission" date="2013-12" db="EMBL/GenBank/DDBJ databases">
        <title>Evolution of pathogenesis and genome organization in the Tremellales.</title>
        <authorList>
            <person name="Cuomo C."/>
            <person name="Litvintseva A."/>
            <person name="Heitman J."/>
            <person name="Chen Y."/>
            <person name="Sun S."/>
            <person name="Springer D."/>
            <person name="Dromer F."/>
            <person name="Young S."/>
            <person name="Zeng Q."/>
            <person name="Chapman S."/>
            <person name="Gujja S."/>
            <person name="Saif S."/>
            <person name="Birren B."/>
        </authorList>
    </citation>
    <scope>NUCLEOTIDE SEQUENCE [LARGE SCALE GENOMIC DNA]</scope>
    <source>
        <strain evidence="2">CBS 10435</strain>
    </source>
</reference>
<evidence type="ECO:0000313" key="1">
    <source>
        <dbReference type="EMBL" id="OCF61955.1"/>
    </source>
</evidence>
<protein>
    <submittedName>
        <fullName evidence="1">Uncharacterized protein</fullName>
    </submittedName>
</protein>
<reference evidence="1 2" key="1">
    <citation type="submission" date="2013-07" db="EMBL/GenBank/DDBJ databases">
        <title>The Genome Sequence of Kwoniella mangroviensis CBS10435.</title>
        <authorList>
            <consortium name="The Broad Institute Genome Sequencing Platform"/>
            <person name="Cuomo C."/>
            <person name="Litvintseva A."/>
            <person name="Chen Y."/>
            <person name="Heitman J."/>
            <person name="Sun S."/>
            <person name="Springer D."/>
            <person name="Dromer F."/>
            <person name="Young S.K."/>
            <person name="Zeng Q."/>
            <person name="Gargeya S."/>
            <person name="Fitzgerald M."/>
            <person name="Abouelleil A."/>
            <person name="Alvarado L."/>
            <person name="Berlin A.M."/>
            <person name="Chapman S.B."/>
            <person name="Dewar J."/>
            <person name="Goldberg J."/>
            <person name="Griggs A."/>
            <person name="Gujja S."/>
            <person name="Hansen M."/>
            <person name="Howarth C."/>
            <person name="Imamovic A."/>
            <person name="Larimer J."/>
            <person name="McCowan C."/>
            <person name="Murphy C."/>
            <person name="Pearson M."/>
            <person name="Priest M."/>
            <person name="Roberts A."/>
            <person name="Saif S."/>
            <person name="Shea T."/>
            <person name="Sykes S."/>
            <person name="Wortman J."/>
            <person name="Nusbaum C."/>
            <person name="Birren B."/>
        </authorList>
    </citation>
    <scope>NUCLEOTIDE SEQUENCE [LARGE SCALE GENOMIC DNA]</scope>
    <source>
        <strain evidence="1 2">CBS 10435</strain>
    </source>
</reference>
<dbReference type="AlphaFoldDB" id="A0A1B9J2G7"/>
<gene>
    <name evidence="1" type="ORF">L486_01620</name>
</gene>
<name>A0A1B9J2G7_9TREE</name>
<accession>A0A1B9J2G7</accession>
<keyword evidence="2" id="KW-1185">Reference proteome</keyword>
<dbReference type="OrthoDB" id="10549057at2759"/>
<proteinExistence type="predicted"/>
<organism evidence="1 2">
    <name type="scientific">Kwoniella mangroviensis CBS 10435</name>
    <dbReference type="NCBI Taxonomy" id="1331196"/>
    <lineage>
        <taxon>Eukaryota</taxon>
        <taxon>Fungi</taxon>
        <taxon>Dikarya</taxon>
        <taxon>Basidiomycota</taxon>
        <taxon>Agaricomycotina</taxon>
        <taxon>Tremellomycetes</taxon>
        <taxon>Tremellales</taxon>
        <taxon>Cryptococcaceae</taxon>
        <taxon>Kwoniella</taxon>
    </lineage>
</organism>
<dbReference type="Proteomes" id="UP000092583">
    <property type="component" value="Unassembled WGS sequence"/>
</dbReference>
<evidence type="ECO:0000313" key="2">
    <source>
        <dbReference type="Proteomes" id="UP000092583"/>
    </source>
</evidence>